<evidence type="ECO:0000256" key="6">
    <source>
        <dbReference type="ARBA" id="ARBA00023004"/>
    </source>
</evidence>
<evidence type="ECO:0000256" key="11">
    <source>
        <dbReference type="SAM" id="MobiDB-lite"/>
    </source>
</evidence>
<dbReference type="EMBL" id="JAEPRB010000095">
    <property type="protein sequence ID" value="KAG2221975.1"/>
    <property type="molecule type" value="Genomic_DNA"/>
</dbReference>
<name>A0A8H7VIN8_9FUNG</name>
<dbReference type="GO" id="GO:0005743">
    <property type="term" value="C:mitochondrial inner membrane"/>
    <property type="evidence" value="ECO:0007669"/>
    <property type="project" value="UniProtKB-SubCell"/>
</dbReference>
<evidence type="ECO:0000313" key="13">
    <source>
        <dbReference type="Proteomes" id="UP000646827"/>
    </source>
</evidence>
<comment type="caution">
    <text evidence="12">The sequence shown here is derived from an EMBL/GenBank/DDBJ whole genome shotgun (WGS) entry which is preliminary data.</text>
</comment>
<dbReference type="GO" id="GO:0046872">
    <property type="term" value="F:metal ion binding"/>
    <property type="evidence" value="ECO:0007669"/>
    <property type="project" value="UniProtKB-KW"/>
</dbReference>
<dbReference type="PANTHER" id="PTHR12743">
    <property type="entry name" value="CYTOCHROME C1 HEME LYASE"/>
    <property type="match status" value="1"/>
</dbReference>
<accession>A0A8H7VIN8</accession>
<evidence type="ECO:0000256" key="7">
    <source>
        <dbReference type="ARBA" id="ARBA00023128"/>
    </source>
</evidence>
<protein>
    <recommendedName>
        <fullName evidence="10">Holocytochrome c-type synthase</fullName>
        <ecNumber evidence="10">4.4.1.17</ecNumber>
    </recommendedName>
</protein>
<evidence type="ECO:0000256" key="9">
    <source>
        <dbReference type="ARBA" id="ARBA00023239"/>
    </source>
</evidence>
<comment type="catalytic activity">
    <reaction evidence="10">
        <text>holo-[cytochrome c] = apo-[cytochrome c] + heme b</text>
        <dbReference type="Rhea" id="RHEA:22648"/>
        <dbReference type="Rhea" id="RHEA-COMP:10725"/>
        <dbReference type="Rhea" id="RHEA-COMP:10726"/>
        <dbReference type="ChEBI" id="CHEBI:29950"/>
        <dbReference type="ChEBI" id="CHEBI:60344"/>
        <dbReference type="ChEBI" id="CHEBI:83739"/>
        <dbReference type="EC" id="4.4.1.17"/>
    </reaction>
</comment>
<keyword evidence="7 10" id="KW-0496">Mitochondrion</keyword>
<dbReference type="OrthoDB" id="4243at2759"/>
<comment type="similarity">
    <text evidence="2 10">Belongs to the cytochrome c-type heme lyase family.</text>
</comment>
<evidence type="ECO:0000256" key="4">
    <source>
        <dbReference type="ARBA" id="ARBA00022723"/>
    </source>
</evidence>
<keyword evidence="4 10" id="KW-0479">Metal-binding</keyword>
<dbReference type="InterPro" id="IPR000511">
    <property type="entry name" value="Holocyt_c/c1_synthase"/>
</dbReference>
<gene>
    <name evidence="12" type="ORF">INT45_010499</name>
</gene>
<evidence type="ECO:0000256" key="10">
    <source>
        <dbReference type="RuleBase" id="RU363130"/>
    </source>
</evidence>
<feature type="compositionally biased region" description="Low complexity" evidence="11">
    <location>
        <begin position="17"/>
        <end position="26"/>
    </location>
</feature>
<keyword evidence="13" id="KW-1185">Reference proteome</keyword>
<evidence type="ECO:0000256" key="5">
    <source>
        <dbReference type="ARBA" id="ARBA00022792"/>
    </source>
</evidence>
<evidence type="ECO:0000256" key="8">
    <source>
        <dbReference type="ARBA" id="ARBA00023136"/>
    </source>
</evidence>
<proteinExistence type="inferred from homology"/>
<comment type="subcellular location">
    <subcellularLocation>
        <location evidence="1 10">Mitochondrion inner membrane</location>
    </subcellularLocation>
</comment>
<dbReference type="Proteomes" id="UP000646827">
    <property type="component" value="Unassembled WGS sequence"/>
</dbReference>
<keyword evidence="3 10" id="KW-0349">Heme</keyword>
<dbReference type="PANTHER" id="PTHR12743:SF0">
    <property type="entry name" value="HOLOCYTOCHROME C-TYPE SYNTHASE"/>
    <property type="match status" value="1"/>
</dbReference>
<organism evidence="12 13">
    <name type="scientific">Circinella minor</name>
    <dbReference type="NCBI Taxonomy" id="1195481"/>
    <lineage>
        <taxon>Eukaryota</taxon>
        <taxon>Fungi</taxon>
        <taxon>Fungi incertae sedis</taxon>
        <taxon>Mucoromycota</taxon>
        <taxon>Mucoromycotina</taxon>
        <taxon>Mucoromycetes</taxon>
        <taxon>Mucorales</taxon>
        <taxon>Lichtheimiaceae</taxon>
        <taxon>Circinella</taxon>
    </lineage>
</organism>
<dbReference type="GO" id="GO:0004408">
    <property type="term" value="F:holocytochrome-c synthase activity"/>
    <property type="evidence" value="ECO:0007669"/>
    <property type="project" value="UniProtKB-EC"/>
</dbReference>
<feature type="compositionally biased region" description="Polar residues" evidence="11">
    <location>
        <begin position="116"/>
        <end position="126"/>
    </location>
</feature>
<feature type="region of interest" description="Disordered" evidence="11">
    <location>
        <begin position="1"/>
        <end position="137"/>
    </location>
</feature>
<sequence length="298" mass="34432">MSTENKCPVDHTKMASPPQQQQQQQPAPTNDATKCPVDHSKFQTPPSSEGEKCPVDPSAYQHFLPKDQKSSETTKEETEKCPVDPASYKHFLPSKDQQQQKPEEGCDSDAIDARNNMPSVAQQTPIPGQRMSLGTEREVSTIPRADKEENNWIYPSEQMFFNAMRRKNWKPEEKDMSVVVPIHNAVNEMAWMKILEWEKMHKTTCDQPKLVKFQGKPKDITPKARLYSWFGYKLPFDRHDWVVDRCGEKVTYVIDFYSGKQDPRRPESISFYLDVRPAVSLSGIWDRVKMSFQKGEFI</sequence>
<keyword evidence="5 10" id="KW-0999">Mitochondrion inner membrane</keyword>
<feature type="compositionally biased region" description="Basic and acidic residues" evidence="11">
    <location>
        <begin position="64"/>
        <end position="82"/>
    </location>
</feature>
<keyword evidence="8 10" id="KW-0472">Membrane</keyword>
<keyword evidence="6 10" id="KW-0408">Iron</keyword>
<dbReference type="PROSITE" id="PS00822">
    <property type="entry name" value="CYTO_HEME_LYASE_2"/>
    <property type="match status" value="1"/>
</dbReference>
<keyword evidence="9 10" id="KW-0456">Lyase</keyword>
<evidence type="ECO:0000256" key="1">
    <source>
        <dbReference type="ARBA" id="ARBA00004273"/>
    </source>
</evidence>
<evidence type="ECO:0000313" key="12">
    <source>
        <dbReference type="EMBL" id="KAG2221975.1"/>
    </source>
</evidence>
<reference evidence="12 13" key="1">
    <citation type="submission" date="2020-12" db="EMBL/GenBank/DDBJ databases">
        <title>Metabolic potential, ecology and presence of endohyphal bacteria is reflected in genomic diversity of Mucoromycotina.</title>
        <authorList>
            <person name="Muszewska A."/>
            <person name="Okrasinska A."/>
            <person name="Steczkiewicz K."/>
            <person name="Drgas O."/>
            <person name="Orlowska M."/>
            <person name="Perlinska-Lenart U."/>
            <person name="Aleksandrzak-Piekarczyk T."/>
            <person name="Szatraj K."/>
            <person name="Zielenkiewicz U."/>
            <person name="Pilsyk S."/>
            <person name="Malc E."/>
            <person name="Mieczkowski P."/>
            <person name="Kruszewska J.S."/>
            <person name="Biernat P."/>
            <person name="Pawlowska J."/>
        </authorList>
    </citation>
    <scope>NUCLEOTIDE SEQUENCE [LARGE SCALE GENOMIC DNA]</scope>
    <source>
        <strain evidence="12 13">CBS 142.35</strain>
    </source>
</reference>
<comment type="function">
    <text evidence="10">Lyase that catalyzes the covalent linking of the heme group to the cytochrome C apoprotein to produce the mature functional cytochrome.</text>
</comment>
<evidence type="ECO:0000256" key="3">
    <source>
        <dbReference type="ARBA" id="ARBA00022617"/>
    </source>
</evidence>
<dbReference type="AlphaFoldDB" id="A0A8H7VIN8"/>
<dbReference type="Pfam" id="PF01265">
    <property type="entry name" value="Cyto_heme_lyase"/>
    <property type="match status" value="1"/>
</dbReference>
<dbReference type="EC" id="4.4.1.17" evidence="10"/>
<evidence type="ECO:0000256" key="2">
    <source>
        <dbReference type="ARBA" id="ARBA00007255"/>
    </source>
</evidence>